<accession>A0A1X0ZY07</accession>
<dbReference type="Pfam" id="PF11278">
    <property type="entry name" value="DUF3079"/>
    <property type="match status" value="1"/>
</dbReference>
<dbReference type="RefSeq" id="WP_084856493.1">
    <property type="nucleotide sequence ID" value="NZ_NBWC01000014.1"/>
</dbReference>
<gene>
    <name evidence="2" type="ORF">B7H17_12610</name>
</gene>
<dbReference type="AlphaFoldDB" id="A0A1X0ZY07"/>
<evidence type="ECO:0000313" key="3">
    <source>
        <dbReference type="Proteomes" id="UP000193675"/>
    </source>
</evidence>
<evidence type="ECO:0000256" key="1">
    <source>
        <dbReference type="SAM" id="MobiDB-lite"/>
    </source>
</evidence>
<evidence type="ECO:0000313" key="2">
    <source>
        <dbReference type="EMBL" id="ORL64430.1"/>
    </source>
</evidence>
<evidence type="ECO:0008006" key="4">
    <source>
        <dbReference type="Google" id="ProtNLM"/>
    </source>
</evidence>
<dbReference type="Proteomes" id="UP000193675">
    <property type="component" value="Unassembled WGS sequence"/>
</dbReference>
<reference evidence="2 3" key="1">
    <citation type="submission" date="2017-04" db="EMBL/GenBank/DDBJ databases">
        <title>Presence of VIM-2 positive Pseudomonas species in chickens and their surrounding environment.</title>
        <authorList>
            <person name="Zhang R."/>
        </authorList>
    </citation>
    <scope>NUCLEOTIDE SEQUENCE [LARGE SCALE GENOMIC DNA]</scope>
    <source>
        <strain evidence="2 3">DZ-C18</strain>
    </source>
</reference>
<protein>
    <recommendedName>
        <fullName evidence="4">DUF3079 domain-containing protein</fullName>
    </recommendedName>
</protein>
<feature type="region of interest" description="Disordered" evidence="1">
    <location>
        <begin position="52"/>
        <end position="73"/>
    </location>
</feature>
<organism evidence="2 3">
    <name type="scientific">Pseudomonas putida</name>
    <name type="common">Arthrobacter siderocapsulatus</name>
    <dbReference type="NCBI Taxonomy" id="303"/>
    <lineage>
        <taxon>Bacteria</taxon>
        <taxon>Pseudomonadati</taxon>
        <taxon>Pseudomonadota</taxon>
        <taxon>Gammaproteobacteria</taxon>
        <taxon>Pseudomonadales</taxon>
        <taxon>Pseudomonadaceae</taxon>
        <taxon>Pseudomonas</taxon>
    </lineage>
</organism>
<proteinExistence type="predicted"/>
<dbReference type="InterPro" id="IPR021430">
    <property type="entry name" value="DUF3079"/>
</dbReference>
<dbReference type="EMBL" id="NBWC01000014">
    <property type="protein sequence ID" value="ORL64430.1"/>
    <property type="molecule type" value="Genomic_DNA"/>
</dbReference>
<name>A0A1X0ZY07_PSEPU</name>
<dbReference type="OrthoDB" id="6992469at2"/>
<sequence length="73" mass="8021">MAKKFPLNPSHPERICWGCDLYCPAKALACGNGSERTQHPAELFGEDWNHEVTASESQASEIPSFSCANNDKP</sequence>
<comment type="caution">
    <text evidence="2">The sequence shown here is derived from an EMBL/GenBank/DDBJ whole genome shotgun (WGS) entry which is preliminary data.</text>
</comment>